<dbReference type="AlphaFoldDB" id="A0A2T6VI56"/>
<organism evidence="1 2">
    <name type="scientific">Helicobacter pylori</name>
    <name type="common">Campylobacter pylori</name>
    <dbReference type="NCBI Taxonomy" id="210"/>
    <lineage>
        <taxon>Bacteria</taxon>
        <taxon>Pseudomonadati</taxon>
        <taxon>Campylobacterota</taxon>
        <taxon>Epsilonproteobacteria</taxon>
        <taxon>Campylobacterales</taxon>
        <taxon>Helicobacteraceae</taxon>
        <taxon>Helicobacter</taxon>
    </lineage>
</organism>
<accession>A0A2T6VI56</accession>
<sequence length="34" mass="3909">FLLIFSIAEFFDEDISDILIAHSKIKTKANSFYA</sequence>
<dbReference type="EMBL" id="QBQT01000268">
    <property type="protein sequence ID" value="PUD77590.1"/>
    <property type="molecule type" value="Genomic_DNA"/>
</dbReference>
<evidence type="ECO:0000313" key="2">
    <source>
        <dbReference type="Proteomes" id="UP000244700"/>
    </source>
</evidence>
<feature type="non-terminal residue" evidence="1">
    <location>
        <position position="1"/>
    </location>
</feature>
<evidence type="ECO:0000313" key="1">
    <source>
        <dbReference type="EMBL" id="PUD77590.1"/>
    </source>
</evidence>
<reference evidence="1 2" key="1">
    <citation type="submission" date="2018-01" db="EMBL/GenBank/DDBJ databases">
        <title>Helicobacter pylori genome-wide association study shows promise for predicting gastric cancer risk.</title>
        <authorList>
            <person name="Berthenet E."/>
            <person name="Yahara K."/>
            <person name="Thorell K."/>
            <person name="Pascoe B."/>
            <person name="Meric G."/>
            <person name="Mikhail J.M."/>
            <person name="Engstrand L."/>
            <person name="Enroth H."/>
            <person name="Burette A."/>
            <person name="Megraud F."/>
            <person name="Atherton J."/>
            <person name="Smith S."/>
            <person name="Wilkinson T.S."/>
            <person name="Hitchings M.D."/>
            <person name="Falush D."/>
            <person name="Sheppard S.K."/>
        </authorList>
    </citation>
    <scope>NUCLEOTIDE SEQUENCE [LARGE SCALE GENOMIC DNA]</scope>
    <source>
        <strain evidence="1 2">GIL237</strain>
    </source>
</reference>
<protein>
    <submittedName>
        <fullName evidence="1">Competence protein ComB</fullName>
    </submittedName>
</protein>
<comment type="caution">
    <text evidence="1">The sequence shown here is derived from an EMBL/GenBank/DDBJ whole genome shotgun (WGS) entry which is preliminary data.</text>
</comment>
<gene>
    <name evidence="1" type="ORF">C2R72_04690</name>
</gene>
<dbReference type="Proteomes" id="UP000244700">
    <property type="component" value="Unassembled WGS sequence"/>
</dbReference>
<proteinExistence type="predicted"/>
<name>A0A2T6VI56_HELPX</name>